<dbReference type="AlphaFoldDB" id="A0A0D7LE06"/>
<comment type="function">
    <text evidence="6">Involved in copper resistance.</text>
</comment>
<dbReference type="Proteomes" id="UP000855471">
    <property type="component" value="Unassembled WGS sequence"/>
</dbReference>
<feature type="transmembrane region" description="Helical" evidence="6">
    <location>
        <begin position="283"/>
        <end position="304"/>
    </location>
</feature>
<dbReference type="GO" id="GO:0006825">
    <property type="term" value="P:copper ion transport"/>
    <property type="evidence" value="ECO:0007669"/>
    <property type="project" value="InterPro"/>
</dbReference>
<dbReference type="Pfam" id="PF05425">
    <property type="entry name" value="CopD"/>
    <property type="match status" value="1"/>
</dbReference>
<dbReference type="RefSeq" id="WP_001667051.1">
    <property type="nucleotide sequence ID" value="NZ_CAKNDM010000022.1"/>
</dbReference>
<keyword evidence="5 6" id="KW-0472">Membrane</keyword>
<accession>A0A0D7LE06</accession>
<dbReference type="OrthoDB" id="6053803at2"/>
<dbReference type="STRING" id="1333848.CFNIH1_01940"/>
<feature type="transmembrane region" description="Helical" evidence="6">
    <location>
        <begin position="6"/>
        <end position="26"/>
    </location>
</feature>
<keyword evidence="2 6" id="KW-1003">Cell membrane</keyword>
<evidence type="ECO:0000256" key="3">
    <source>
        <dbReference type="ARBA" id="ARBA00022692"/>
    </source>
</evidence>
<evidence type="ECO:0000256" key="1">
    <source>
        <dbReference type="ARBA" id="ARBA00004651"/>
    </source>
</evidence>
<dbReference type="InterPro" id="IPR047689">
    <property type="entry name" value="CopD"/>
</dbReference>
<evidence type="ECO:0000256" key="2">
    <source>
        <dbReference type="ARBA" id="ARBA00022475"/>
    </source>
</evidence>
<organism evidence="8">
    <name type="scientific">Citrobacter freundii</name>
    <dbReference type="NCBI Taxonomy" id="546"/>
    <lineage>
        <taxon>Bacteria</taxon>
        <taxon>Pseudomonadati</taxon>
        <taxon>Pseudomonadota</taxon>
        <taxon>Gammaproteobacteria</taxon>
        <taxon>Enterobacterales</taxon>
        <taxon>Enterobacteriaceae</taxon>
        <taxon>Citrobacter</taxon>
        <taxon>Citrobacter freundii complex</taxon>
    </lineage>
</organism>
<comment type="similarity">
    <text evidence="6">Belongs to the CopD family.</text>
</comment>
<keyword evidence="4 6" id="KW-1133">Transmembrane helix</keyword>
<feature type="transmembrane region" description="Helical" evidence="6">
    <location>
        <begin position="199"/>
        <end position="221"/>
    </location>
</feature>
<feature type="transmembrane region" description="Helical" evidence="6">
    <location>
        <begin position="95"/>
        <end position="114"/>
    </location>
</feature>
<dbReference type="EMBL" id="DAESCB010000019">
    <property type="protein sequence ID" value="HBH7044110.1"/>
    <property type="molecule type" value="Genomic_DNA"/>
</dbReference>
<sequence>MNDLIIIVIRFLLYLDLMILFGLPFFQIYGISGVRNEMHNLINFRSFIALAVLIGILLTGMNMLLVSNAMSGVTDFRELSIHIIEMVIEETDVGISWVVRLFALFITLGGLFLYTKNRVLSCLLMTISGAVALATLAWGGHAVMHDGVHYYLHLFSDLTHLGAAGAWTGALAAFAILLMRKDNHNARSVSIISDSLARFATAGTVIVVALSLSALVNYLYIAEGELAPLFSSAWGSILLAKTALFVLMLLLAAANRFHLGPRLEVMVREGNYVRSVALMRNSILTEFVIAVTILGAVSWLGMLAPSQAS</sequence>
<dbReference type="NCBIfam" id="NF033808">
    <property type="entry name" value="copper_CopD"/>
    <property type="match status" value="1"/>
</dbReference>
<name>A0A0D7LE06_CITFR</name>
<dbReference type="GO" id="GO:0046688">
    <property type="term" value="P:response to copper ion"/>
    <property type="evidence" value="ECO:0007669"/>
    <property type="project" value="UniProtKB-UniRule"/>
</dbReference>
<keyword evidence="6" id="KW-0997">Cell inner membrane</keyword>
<dbReference type="PANTHER" id="PTHR34820">
    <property type="entry name" value="INNER MEMBRANE PROTEIN YEBZ"/>
    <property type="match status" value="1"/>
</dbReference>
<dbReference type="Proteomes" id="UP000885148">
    <property type="component" value="Unassembled WGS sequence"/>
</dbReference>
<reference evidence="8" key="1">
    <citation type="journal article" date="2018" name="Genome Biol.">
        <title>SKESA: strategic k-mer extension for scrupulous assemblies.</title>
        <authorList>
            <person name="Souvorov A."/>
            <person name="Agarwala R."/>
            <person name="Lipman D.J."/>
        </authorList>
    </citation>
    <scope>NUCLEOTIDE SEQUENCE</scope>
    <source>
        <strain evidence="9">91871</strain>
        <strain evidence="8">O50</strain>
    </source>
</reference>
<proteinExistence type="inferred from homology"/>
<keyword evidence="3 6" id="KW-0812">Transmembrane</keyword>
<feature type="transmembrane region" description="Helical" evidence="6">
    <location>
        <begin position="233"/>
        <end position="254"/>
    </location>
</feature>
<gene>
    <name evidence="8" type="primary">copD</name>
    <name evidence="8" type="ORF">I9Y29_005321</name>
    <name evidence="9" type="ORF">KV121_004230</name>
</gene>
<evidence type="ECO:0000313" key="9">
    <source>
        <dbReference type="EMBL" id="HBH7044110.1"/>
    </source>
</evidence>
<protein>
    <recommendedName>
        <fullName evidence="6">Copper resistance protein D</fullName>
    </recommendedName>
</protein>
<feature type="transmembrane region" description="Helical" evidence="6">
    <location>
        <begin position="47"/>
        <end position="66"/>
    </location>
</feature>
<dbReference type="PANTHER" id="PTHR34820:SF4">
    <property type="entry name" value="INNER MEMBRANE PROTEIN YEBZ"/>
    <property type="match status" value="1"/>
</dbReference>
<evidence type="ECO:0000256" key="6">
    <source>
        <dbReference type="RuleBase" id="RU369037"/>
    </source>
</evidence>
<evidence type="ECO:0000256" key="4">
    <source>
        <dbReference type="ARBA" id="ARBA00022989"/>
    </source>
</evidence>
<dbReference type="GeneID" id="69484150"/>
<feature type="domain" description="Copper resistance protein D" evidence="7">
    <location>
        <begin position="196"/>
        <end position="300"/>
    </location>
</feature>
<comment type="subcellular location">
    <subcellularLocation>
        <location evidence="6">Cell inner membrane</location>
        <topology evidence="6">Multi-pass membrane protein</topology>
    </subcellularLocation>
    <subcellularLocation>
        <location evidence="1">Cell membrane</location>
        <topology evidence="1">Multi-pass membrane protein</topology>
    </subcellularLocation>
</comment>
<dbReference type="EMBL" id="DACSXJ010000075">
    <property type="protein sequence ID" value="HAT3900815.1"/>
    <property type="molecule type" value="Genomic_DNA"/>
</dbReference>
<reference evidence="8" key="2">
    <citation type="submission" date="2020-09" db="EMBL/GenBank/DDBJ databases">
        <authorList>
            <consortium name="NCBI Pathogen Detection Project"/>
        </authorList>
    </citation>
    <scope>NUCLEOTIDE SEQUENCE</scope>
    <source>
        <strain evidence="9">91871</strain>
        <strain evidence="8">O50</strain>
    </source>
</reference>
<comment type="caution">
    <text evidence="8">The sequence shown here is derived from an EMBL/GenBank/DDBJ whole genome shotgun (WGS) entry which is preliminary data.</text>
</comment>
<dbReference type="InterPro" id="IPR032694">
    <property type="entry name" value="CopC/D"/>
</dbReference>
<feature type="transmembrane region" description="Helical" evidence="6">
    <location>
        <begin position="119"/>
        <end position="138"/>
    </location>
</feature>
<feature type="transmembrane region" description="Helical" evidence="6">
    <location>
        <begin position="158"/>
        <end position="178"/>
    </location>
</feature>
<evidence type="ECO:0000259" key="7">
    <source>
        <dbReference type="Pfam" id="PF05425"/>
    </source>
</evidence>
<evidence type="ECO:0000256" key="5">
    <source>
        <dbReference type="ARBA" id="ARBA00023136"/>
    </source>
</evidence>
<dbReference type="GO" id="GO:0005886">
    <property type="term" value="C:plasma membrane"/>
    <property type="evidence" value="ECO:0007669"/>
    <property type="project" value="UniProtKB-SubCell"/>
</dbReference>
<keyword evidence="6" id="KW-0186">Copper</keyword>
<dbReference type="InterPro" id="IPR008457">
    <property type="entry name" value="Cu-R_CopD_dom"/>
</dbReference>
<evidence type="ECO:0000313" key="8">
    <source>
        <dbReference type="EMBL" id="HAT3900815.1"/>
    </source>
</evidence>